<accession>A0A9P1H7B0</accession>
<dbReference type="Proteomes" id="UP000838763">
    <property type="component" value="Unassembled WGS sequence"/>
</dbReference>
<sequence length="270" mass="31048">MDHHQDTLRARRRDLSQVLRGTEGNLVKAKITSVMESSRDEIGIRIFLTTSRLISVLGRQDTARLIAYMTPYHGKEIAPFHRAGMRWNLHFDQRLYVKWTDNRRNGANWPIEQRDSAVFLYNLACFQLCWDIETLLWERRSICLRGLGAEDRDALYWDILLVLELSSFASYRFASDESAGSTSNAAARARLEQTLRDKWAQGCLASSADIAQLGEERPIHRISNWELVGLRTWEEDVPRRRPFNGRGRAMGGFVIIGARNREPEELDGGL</sequence>
<reference evidence="1" key="1">
    <citation type="submission" date="2022-11" db="EMBL/GenBank/DDBJ databases">
        <authorList>
            <person name="Scott C."/>
            <person name="Bruce N."/>
        </authorList>
    </citation>
    <scope>NUCLEOTIDE SEQUENCE</scope>
</reference>
<organism evidence="1 2">
    <name type="scientific">Parascedosporium putredinis</name>
    <dbReference type="NCBI Taxonomy" id="1442378"/>
    <lineage>
        <taxon>Eukaryota</taxon>
        <taxon>Fungi</taxon>
        <taxon>Dikarya</taxon>
        <taxon>Ascomycota</taxon>
        <taxon>Pezizomycotina</taxon>
        <taxon>Sordariomycetes</taxon>
        <taxon>Hypocreomycetidae</taxon>
        <taxon>Microascales</taxon>
        <taxon>Microascaceae</taxon>
        <taxon>Parascedosporium</taxon>
    </lineage>
</organism>
<name>A0A9P1H7B0_9PEZI</name>
<comment type="caution">
    <text evidence="1">The sequence shown here is derived from an EMBL/GenBank/DDBJ whole genome shotgun (WGS) entry which is preliminary data.</text>
</comment>
<protein>
    <submittedName>
        <fullName evidence="1">Uncharacterized protein</fullName>
    </submittedName>
</protein>
<evidence type="ECO:0000313" key="1">
    <source>
        <dbReference type="EMBL" id="CAI4217337.1"/>
    </source>
</evidence>
<gene>
    <name evidence="1" type="ORF">PPNO1_LOCUS6948</name>
</gene>
<dbReference type="EMBL" id="CALLCH030000016">
    <property type="protein sequence ID" value="CAI4217337.1"/>
    <property type="molecule type" value="Genomic_DNA"/>
</dbReference>
<evidence type="ECO:0000313" key="2">
    <source>
        <dbReference type="Proteomes" id="UP000838763"/>
    </source>
</evidence>
<keyword evidence="2" id="KW-1185">Reference proteome</keyword>
<proteinExistence type="predicted"/>
<dbReference type="AlphaFoldDB" id="A0A9P1H7B0"/>